<name>A0A2S4ML86_9HYPH</name>
<dbReference type="EMBL" id="PQFZ01000002">
    <property type="protein sequence ID" value="POR55516.1"/>
    <property type="molecule type" value="Genomic_DNA"/>
</dbReference>
<accession>A0A2S4ML86</accession>
<protein>
    <submittedName>
        <fullName evidence="2">Uncharacterized protein</fullName>
    </submittedName>
</protein>
<feature type="region of interest" description="Disordered" evidence="1">
    <location>
        <begin position="1"/>
        <end position="20"/>
    </location>
</feature>
<comment type="caution">
    <text evidence="2">The sequence shown here is derived from an EMBL/GenBank/DDBJ whole genome shotgun (WGS) entry which is preliminary data.</text>
</comment>
<sequence length="94" mass="10014">MKAKSMSMARYATSKAQPNDQAQYPAFGEVSNASNWPGQPRASQAVPPRAHMATDGKRHDVGDAHLPAPGWMALRILAGTMSDGGKRSLSHLDA</sequence>
<evidence type="ECO:0000256" key="1">
    <source>
        <dbReference type="SAM" id="MobiDB-lite"/>
    </source>
</evidence>
<keyword evidence="3" id="KW-1185">Reference proteome</keyword>
<proteinExistence type="predicted"/>
<organism evidence="2 3">
    <name type="scientific">Bosea psychrotolerans</name>
    <dbReference type="NCBI Taxonomy" id="1871628"/>
    <lineage>
        <taxon>Bacteria</taxon>
        <taxon>Pseudomonadati</taxon>
        <taxon>Pseudomonadota</taxon>
        <taxon>Alphaproteobacteria</taxon>
        <taxon>Hyphomicrobiales</taxon>
        <taxon>Boseaceae</taxon>
        <taxon>Bosea</taxon>
    </lineage>
</organism>
<dbReference type="AlphaFoldDB" id="A0A2S4ML86"/>
<feature type="region of interest" description="Disordered" evidence="1">
    <location>
        <begin position="29"/>
        <end position="64"/>
    </location>
</feature>
<evidence type="ECO:0000313" key="3">
    <source>
        <dbReference type="Proteomes" id="UP000236919"/>
    </source>
</evidence>
<dbReference type="Proteomes" id="UP000236919">
    <property type="component" value="Unassembled WGS sequence"/>
</dbReference>
<feature type="compositionally biased region" description="Basic and acidic residues" evidence="1">
    <location>
        <begin position="52"/>
        <end position="63"/>
    </location>
</feature>
<gene>
    <name evidence="2" type="ORF">CYD53_102406</name>
</gene>
<evidence type="ECO:0000313" key="2">
    <source>
        <dbReference type="EMBL" id="POR55516.1"/>
    </source>
</evidence>
<reference evidence="2 3" key="1">
    <citation type="submission" date="2018-01" db="EMBL/GenBank/DDBJ databases">
        <title>Genomic Encyclopedia of Type Strains, Phase III (KMG-III): the genomes of soil and plant-associated and newly described type strains.</title>
        <authorList>
            <person name="Whitman W."/>
        </authorList>
    </citation>
    <scope>NUCLEOTIDE SEQUENCE [LARGE SCALE GENOMIC DNA]</scope>
    <source>
        <strain evidence="2 3">1131</strain>
    </source>
</reference>